<dbReference type="Pfam" id="PF00561">
    <property type="entry name" value="Abhydrolase_1"/>
    <property type="match status" value="1"/>
</dbReference>
<keyword evidence="4" id="KW-1185">Reference proteome</keyword>
<protein>
    <recommendedName>
        <fullName evidence="2">AB hydrolase-1 domain-containing protein</fullName>
    </recommendedName>
</protein>
<dbReference type="Gene3D" id="3.40.50.1820">
    <property type="entry name" value="alpha/beta hydrolase"/>
    <property type="match status" value="1"/>
</dbReference>
<evidence type="ECO:0000259" key="2">
    <source>
        <dbReference type="Pfam" id="PF00561"/>
    </source>
</evidence>
<dbReference type="InterPro" id="IPR050266">
    <property type="entry name" value="AB_hydrolase_sf"/>
</dbReference>
<dbReference type="RefSeq" id="WP_212938637.1">
    <property type="nucleotide sequence ID" value="NZ_BORR01000003.1"/>
</dbReference>
<evidence type="ECO:0000256" key="1">
    <source>
        <dbReference type="SAM" id="Phobius"/>
    </source>
</evidence>
<comment type="caution">
    <text evidence="3">The sequence shown here is derived from an EMBL/GenBank/DDBJ whole genome shotgun (WGS) entry which is preliminary data.</text>
</comment>
<dbReference type="PRINTS" id="PR00111">
    <property type="entry name" value="ABHYDROLASE"/>
</dbReference>
<proteinExistence type="predicted"/>
<dbReference type="AlphaFoldDB" id="A0A920CGP4"/>
<reference evidence="3 4" key="1">
    <citation type="submission" date="2021-03" db="EMBL/GenBank/DDBJ databases">
        <title>Antimicrobial resistance genes in bacteria isolated from Japanese honey, and their potential for conferring macrolide and lincosamide resistance in the American foulbrood pathogen Paenibacillus larvae.</title>
        <authorList>
            <person name="Okamoto M."/>
            <person name="Kumagai M."/>
            <person name="Kanamori H."/>
            <person name="Takamatsu D."/>
        </authorList>
    </citation>
    <scope>NUCLEOTIDE SEQUENCE [LARGE SCALE GENOMIC DNA]</scope>
    <source>
        <strain evidence="3 4">J41TS12</strain>
    </source>
</reference>
<keyword evidence="1" id="KW-0812">Transmembrane</keyword>
<dbReference type="SUPFAM" id="SSF53474">
    <property type="entry name" value="alpha/beta-Hydrolases"/>
    <property type="match status" value="1"/>
</dbReference>
<name>A0A920CGP4_9BACL</name>
<organism evidence="3 4">
    <name type="scientific">Paenibacillus antibioticophila</name>
    <dbReference type="NCBI Taxonomy" id="1274374"/>
    <lineage>
        <taxon>Bacteria</taxon>
        <taxon>Bacillati</taxon>
        <taxon>Bacillota</taxon>
        <taxon>Bacilli</taxon>
        <taxon>Bacillales</taxon>
        <taxon>Paenibacillaceae</taxon>
        <taxon>Paenibacillus</taxon>
    </lineage>
</organism>
<dbReference type="InterPro" id="IPR029058">
    <property type="entry name" value="AB_hydrolase_fold"/>
</dbReference>
<keyword evidence="1" id="KW-0472">Membrane</keyword>
<evidence type="ECO:0000313" key="3">
    <source>
        <dbReference type="EMBL" id="GIO36309.1"/>
    </source>
</evidence>
<dbReference type="Proteomes" id="UP000681162">
    <property type="component" value="Unassembled WGS sequence"/>
</dbReference>
<dbReference type="GO" id="GO:0016020">
    <property type="term" value="C:membrane"/>
    <property type="evidence" value="ECO:0007669"/>
    <property type="project" value="TreeGrafter"/>
</dbReference>
<feature type="domain" description="AB hydrolase-1" evidence="2">
    <location>
        <begin position="77"/>
        <end position="178"/>
    </location>
</feature>
<keyword evidence="1" id="KW-1133">Transmembrane helix</keyword>
<dbReference type="PANTHER" id="PTHR43798:SF33">
    <property type="entry name" value="HYDROLASE, PUTATIVE (AFU_ORTHOLOGUE AFUA_2G14860)-RELATED"/>
    <property type="match status" value="1"/>
</dbReference>
<dbReference type="PANTHER" id="PTHR43798">
    <property type="entry name" value="MONOACYLGLYCEROL LIPASE"/>
    <property type="match status" value="1"/>
</dbReference>
<feature type="transmembrane region" description="Helical" evidence="1">
    <location>
        <begin position="21"/>
        <end position="41"/>
    </location>
</feature>
<sequence length="343" mass="38266">MNKKDKERRNRKKKNIWHYTKKSFIVLLSVCILIIGTGFLYEAVAARKEARLYPPPGELIDAGGYNLHVVKKGSGTPTIVFEAGSGETSLSWRGIPDALSEDATVVVYDRAGYAWSEQAPSARSGENIVQELHEALQNAELPGPYIMVGHSLGGMYVRLFAQTYPDQVTGLVLVDARPENDERESKPILEKENFSGNPSVFTMKLLKSSGVMRIFKDWLLEGLIPKEDRDMFVNVIAKSTFFEAKDEEGRLAYITEDSIRGRHLGNLPVRIITRGIAPDYVSAGISEEGGRKLEEIWQTGQRQLLDISSDSEQVIAEASGHMIIHDQPELVVDKIRELLPSQP</sequence>
<dbReference type="InterPro" id="IPR000073">
    <property type="entry name" value="AB_hydrolase_1"/>
</dbReference>
<accession>A0A920CGP4</accession>
<gene>
    <name evidence="3" type="ORF">J41TS12_11700</name>
</gene>
<evidence type="ECO:0000313" key="4">
    <source>
        <dbReference type="Proteomes" id="UP000681162"/>
    </source>
</evidence>
<dbReference type="EMBL" id="BORR01000003">
    <property type="protein sequence ID" value="GIO36309.1"/>
    <property type="molecule type" value="Genomic_DNA"/>
</dbReference>